<dbReference type="Proteomes" id="UP000315295">
    <property type="component" value="Unassembled WGS sequence"/>
</dbReference>
<accession>A0A540KRF4</accession>
<dbReference type="SMART" id="SM00249">
    <property type="entry name" value="PHD"/>
    <property type="match status" value="1"/>
</dbReference>
<gene>
    <name evidence="5" type="ORF">C1H46_037763</name>
</gene>
<sequence length="169" mass="19163">MAEGGRGWVVECSCGATNDDNEPMIQYDKCQHWYHNACCALNSSMKHNGYWRCPNCMLLPSDIDNFNLLVDASLCDLEKQIGKENHAEHASQCAPEQGLDKENHAEHAPLCVPEKCIEKEYQEILSFRNVLSKLSLEEQKLIEGYWTNATQTGGMSPLTNHDREEKFEA</sequence>
<protein>
    <recommendedName>
        <fullName evidence="4">Zinc finger PHD-type domain-containing protein</fullName>
    </recommendedName>
</protein>
<proteinExistence type="predicted"/>
<evidence type="ECO:0000313" key="6">
    <source>
        <dbReference type="Proteomes" id="UP000315295"/>
    </source>
</evidence>
<dbReference type="InterPro" id="IPR011011">
    <property type="entry name" value="Znf_FYVE_PHD"/>
</dbReference>
<keyword evidence="2" id="KW-0863">Zinc-finger</keyword>
<dbReference type="Gene3D" id="3.30.40.10">
    <property type="entry name" value="Zinc/RING finger domain, C3HC4 (zinc finger)"/>
    <property type="match status" value="1"/>
</dbReference>
<comment type="caution">
    <text evidence="5">The sequence shown here is derived from an EMBL/GenBank/DDBJ whole genome shotgun (WGS) entry which is preliminary data.</text>
</comment>
<feature type="domain" description="Zinc finger PHD-type" evidence="4">
    <location>
        <begin position="11"/>
        <end position="57"/>
    </location>
</feature>
<evidence type="ECO:0000256" key="2">
    <source>
        <dbReference type="ARBA" id="ARBA00022771"/>
    </source>
</evidence>
<name>A0A540KRF4_MALBA</name>
<keyword evidence="6" id="KW-1185">Reference proteome</keyword>
<evidence type="ECO:0000313" key="5">
    <source>
        <dbReference type="EMBL" id="TQD76729.1"/>
    </source>
</evidence>
<dbReference type="EMBL" id="VIEB01001016">
    <property type="protein sequence ID" value="TQD76729.1"/>
    <property type="molecule type" value="Genomic_DNA"/>
</dbReference>
<keyword evidence="3" id="KW-0862">Zinc</keyword>
<organism evidence="5 6">
    <name type="scientific">Malus baccata</name>
    <name type="common">Siberian crab apple</name>
    <name type="synonym">Pyrus baccata</name>
    <dbReference type="NCBI Taxonomy" id="106549"/>
    <lineage>
        <taxon>Eukaryota</taxon>
        <taxon>Viridiplantae</taxon>
        <taxon>Streptophyta</taxon>
        <taxon>Embryophyta</taxon>
        <taxon>Tracheophyta</taxon>
        <taxon>Spermatophyta</taxon>
        <taxon>Magnoliopsida</taxon>
        <taxon>eudicotyledons</taxon>
        <taxon>Gunneridae</taxon>
        <taxon>Pentapetalae</taxon>
        <taxon>rosids</taxon>
        <taxon>fabids</taxon>
        <taxon>Rosales</taxon>
        <taxon>Rosaceae</taxon>
        <taxon>Amygdaloideae</taxon>
        <taxon>Maleae</taxon>
        <taxon>Malus</taxon>
    </lineage>
</organism>
<dbReference type="Pfam" id="PF00628">
    <property type="entry name" value="PHD"/>
    <property type="match status" value="1"/>
</dbReference>
<reference evidence="5 6" key="1">
    <citation type="journal article" date="2019" name="G3 (Bethesda)">
        <title>Sequencing of a Wild Apple (Malus baccata) Genome Unravels the Differences Between Cultivated and Wild Apple Species Regarding Disease Resistance and Cold Tolerance.</title>
        <authorList>
            <person name="Chen X."/>
        </authorList>
    </citation>
    <scope>NUCLEOTIDE SEQUENCE [LARGE SCALE GENOMIC DNA]</scope>
    <source>
        <strain evidence="6">cv. Shandingzi</strain>
        <tissue evidence="5">Leaves</tissue>
    </source>
</reference>
<dbReference type="InterPro" id="IPR001965">
    <property type="entry name" value="Znf_PHD"/>
</dbReference>
<evidence type="ECO:0000259" key="4">
    <source>
        <dbReference type="SMART" id="SM00249"/>
    </source>
</evidence>
<dbReference type="InterPro" id="IPR013083">
    <property type="entry name" value="Znf_RING/FYVE/PHD"/>
</dbReference>
<dbReference type="SUPFAM" id="SSF57903">
    <property type="entry name" value="FYVE/PHD zinc finger"/>
    <property type="match status" value="1"/>
</dbReference>
<dbReference type="AlphaFoldDB" id="A0A540KRF4"/>
<evidence type="ECO:0000256" key="1">
    <source>
        <dbReference type="ARBA" id="ARBA00022723"/>
    </source>
</evidence>
<evidence type="ECO:0000256" key="3">
    <source>
        <dbReference type="ARBA" id="ARBA00022833"/>
    </source>
</evidence>
<keyword evidence="1" id="KW-0479">Metal-binding</keyword>
<dbReference type="InterPro" id="IPR019787">
    <property type="entry name" value="Znf_PHD-finger"/>
</dbReference>
<dbReference type="GO" id="GO:0008270">
    <property type="term" value="F:zinc ion binding"/>
    <property type="evidence" value="ECO:0007669"/>
    <property type="project" value="UniProtKB-KW"/>
</dbReference>